<sequence>MKETKIISAYPCCGKTYAFENYQDIYSILDSDSSDFSWIYRERTDDELQKIKEDFESMLSPTNADKELERIRYEKIKERNLDFPNNYIEHIKENIGKVDYIFVSSHLAVRQALEDAGIKYFTVYPETELLDEWVKRMYRRGNDKAFIDFQIKHWNDFVNGIDDEPHGESVRRLKSGQHITDVMF</sequence>
<proteinExistence type="predicted"/>
<keyword evidence="1" id="KW-0418">Kinase</keyword>
<organism evidence="1">
    <name type="scientific">Siphoviridae sp. ct5jB2</name>
    <dbReference type="NCBI Taxonomy" id="2825337"/>
    <lineage>
        <taxon>Viruses</taxon>
        <taxon>Duplodnaviria</taxon>
        <taxon>Heunggongvirae</taxon>
        <taxon>Uroviricota</taxon>
        <taxon>Caudoviricetes</taxon>
    </lineage>
</organism>
<protein>
    <submittedName>
        <fullName evidence="1">Guanylate kinase</fullName>
    </submittedName>
</protein>
<reference evidence="1" key="1">
    <citation type="journal article" date="2021" name="Proc. Natl. Acad. Sci. U.S.A.">
        <title>A Catalog of Tens of Thousands of Viruses from Human Metagenomes Reveals Hidden Associations with Chronic Diseases.</title>
        <authorList>
            <person name="Tisza M.J."/>
            <person name="Buck C.B."/>
        </authorList>
    </citation>
    <scope>NUCLEOTIDE SEQUENCE</scope>
    <source>
        <strain evidence="1">Ct5jB2</strain>
    </source>
</reference>
<name>A0A8S5TTF4_9CAUD</name>
<keyword evidence="1" id="KW-0808">Transferase</keyword>
<dbReference type="EMBL" id="BK015927">
    <property type="protein sequence ID" value="DAF85475.1"/>
    <property type="molecule type" value="Genomic_DNA"/>
</dbReference>
<evidence type="ECO:0000313" key="1">
    <source>
        <dbReference type="EMBL" id="DAF85475.1"/>
    </source>
</evidence>
<dbReference type="GO" id="GO:0016301">
    <property type="term" value="F:kinase activity"/>
    <property type="evidence" value="ECO:0007669"/>
    <property type="project" value="UniProtKB-KW"/>
</dbReference>
<accession>A0A8S5TTF4</accession>